<evidence type="ECO:0000313" key="12">
    <source>
        <dbReference type="Proteomes" id="UP001232973"/>
    </source>
</evidence>
<keyword evidence="6" id="KW-0961">Cell wall biogenesis/degradation</keyword>
<feature type="chain" id="PRO_5047059945" evidence="9">
    <location>
        <begin position="44"/>
        <end position="447"/>
    </location>
</feature>
<keyword evidence="11" id="KW-0121">Carboxypeptidase</keyword>
<evidence type="ECO:0000256" key="2">
    <source>
        <dbReference type="ARBA" id="ARBA00022729"/>
    </source>
</evidence>
<dbReference type="EMBL" id="JAUSTP010000001">
    <property type="protein sequence ID" value="MDQ0188441.1"/>
    <property type="molecule type" value="Genomic_DNA"/>
</dbReference>
<keyword evidence="8" id="KW-0812">Transmembrane</keyword>
<sequence>MKTHTTRTLRNGCRRFICGGVVAGFVTCWGMPAALAASTSVYAAQGSGQPVVIDQTTENGVPMTADPVGGWPAIVSQAAVVMDMNTGTVVYAKNPLAPHYPASLTKILTAMIALQRGHLTDVLTTSAEAANQPPDKLYLVPGEVEPLEKLLYGMMLISANDVAVEIAQQYGGSVAGFAKLMNQEAQSLGAEHSHFVNPNGLPNPNHVTTAYDMAVITRAAMQIPMFRQIVDTRSYNWHGQAWSSHLTNINQMLFSYPGAIGVKTGFTSVAHETLAVAATHGRDTFLAVLLDAPTTTDIDHDATQLLDFAFSHYQTDTVIAKGTRVGTLPDAAAGSAIPVVTSEPVLATEPVGTHPAPATRVVVHPPSGAAPKGTVVGKLSLKSLGQAESVPVTLAGRYLPPPSPGWWTWRHILYVVVAVLAAGFITRGSIRRRIRVRRMRYGPSFRK</sequence>
<organism evidence="11 12">
    <name type="scientific">Alicyclobacillus cycloheptanicus</name>
    <dbReference type="NCBI Taxonomy" id="1457"/>
    <lineage>
        <taxon>Bacteria</taxon>
        <taxon>Bacillati</taxon>
        <taxon>Bacillota</taxon>
        <taxon>Bacilli</taxon>
        <taxon>Bacillales</taxon>
        <taxon>Alicyclobacillaceae</taxon>
        <taxon>Alicyclobacillus</taxon>
    </lineage>
</organism>
<evidence type="ECO:0000256" key="1">
    <source>
        <dbReference type="ARBA" id="ARBA00007164"/>
    </source>
</evidence>
<comment type="similarity">
    <text evidence="1 7">Belongs to the peptidase S11 family.</text>
</comment>
<reference evidence="11 12" key="1">
    <citation type="submission" date="2023-07" db="EMBL/GenBank/DDBJ databases">
        <title>Genomic Encyclopedia of Type Strains, Phase IV (KMG-IV): sequencing the most valuable type-strain genomes for metagenomic binning, comparative biology and taxonomic classification.</title>
        <authorList>
            <person name="Goeker M."/>
        </authorList>
    </citation>
    <scope>NUCLEOTIDE SEQUENCE [LARGE SCALE GENOMIC DNA]</scope>
    <source>
        <strain evidence="11 12">DSM 4006</strain>
    </source>
</reference>
<feature type="transmembrane region" description="Helical" evidence="8">
    <location>
        <begin position="411"/>
        <end position="430"/>
    </location>
</feature>
<evidence type="ECO:0000259" key="10">
    <source>
        <dbReference type="Pfam" id="PF00768"/>
    </source>
</evidence>
<keyword evidence="3 11" id="KW-0378">Hydrolase</keyword>
<dbReference type="Pfam" id="PF00768">
    <property type="entry name" value="Peptidase_S11"/>
    <property type="match status" value="1"/>
</dbReference>
<keyword evidence="4" id="KW-0133">Cell shape</keyword>
<dbReference type="PANTHER" id="PTHR21581">
    <property type="entry name" value="D-ALANYL-D-ALANINE CARBOXYPEPTIDASE"/>
    <property type="match status" value="1"/>
</dbReference>
<accession>A0ABT9XDR7</accession>
<evidence type="ECO:0000256" key="4">
    <source>
        <dbReference type="ARBA" id="ARBA00022960"/>
    </source>
</evidence>
<keyword evidence="11" id="KW-0645">Protease</keyword>
<keyword evidence="12" id="KW-1185">Reference proteome</keyword>
<keyword evidence="8" id="KW-0472">Membrane</keyword>
<dbReference type="InterPro" id="IPR001967">
    <property type="entry name" value="Peptidase_S11_N"/>
</dbReference>
<dbReference type="RefSeq" id="WP_274455841.1">
    <property type="nucleotide sequence ID" value="NZ_CP067097.1"/>
</dbReference>
<keyword evidence="5" id="KW-0573">Peptidoglycan synthesis</keyword>
<dbReference type="InterPro" id="IPR018044">
    <property type="entry name" value="Peptidase_S11"/>
</dbReference>
<dbReference type="Gene3D" id="3.40.710.10">
    <property type="entry name" value="DD-peptidase/beta-lactamase superfamily"/>
    <property type="match status" value="1"/>
</dbReference>
<keyword evidence="2 9" id="KW-0732">Signal</keyword>
<feature type="signal peptide" evidence="9">
    <location>
        <begin position="1"/>
        <end position="43"/>
    </location>
</feature>
<dbReference type="SUPFAM" id="SSF56601">
    <property type="entry name" value="beta-lactamase/transpeptidase-like"/>
    <property type="match status" value="1"/>
</dbReference>
<keyword evidence="8" id="KW-1133">Transmembrane helix</keyword>
<evidence type="ECO:0000313" key="11">
    <source>
        <dbReference type="EMBL" id="MDQ0188441.1"/>
    </source>
</evidence>
<dbReference type="InterPro" id="IPR012338">
    <property type="entry name" value="Beta-lactam/transpept-like"/>
</dbReference>
<gene>
    <name evidence="11" type="ORF">J2S03_000245</name>
</gene>
<dbReference type="EC" id="3.4.16.4" evidence="11"/>
<comment type="caution">
    <text evidence="11">The sequence shown here is derived from an EMBL/GenBank/DDBJ whole genome shotgun (WGS) entry which is preliminary data.</text>
</comment>
<evidence type="ECO:0000256" key="3">
    <source>
        <dbReference type="ARBA" id="ARBA00022801"/>
    </source>
</evidence>
<evidence type="ECO:0000256" key="9">
    <source>
        <dbReference type="SAM" id="SignalP"/>
    </source>
</evidence>
<dbReference type="PRINTS" id="PR00725">
    <property type="entry name" value="DADACBPTASE1"/>
</dbReference>
<evidence type="ECO:0000256" key="7">
    <source>
        <dbReference type="RuleBase" id="RU004016"/>
    </source>
</evidence>
<evidence type="ECO:0000256" key="8">
    <source>
        <dbReference type="SAM" id="Phobius"/>
    </source>
</evidence>
<proteinExistence type="inferred from homology"/>
<protein>
    <submittedName>
        <fullName evidence="11">D-alanyl-D-alanine carboxypeptidase (Penicillin-binding protein 5/6)</fullName>
        <ecNumber evidence="11">3.4.16.4</ecNumber>
    </submittedName>
</protein>
<dbReference type="PANTHER" id="PTHR21581:SF33">
    <property type="entry name" value="D-ALANYL-D-ALANINE CARBOXYPEPTIDASE DACB"/>
    <property type="match status" value="1"/>
</dbReference>
<feature type="domain" description="Peptidase S11 D-alanyl-D-alanine carboxypeptidase A N-terminal" evidence="10">
    <location>
        <begin position="72"/>
        <end position="294"/>
    </location>
</feature>
<dbReference type="Proteomes" id="UP001232973">
    <property type="component" value="Unassembled WGS sequence"/>
</dbReference>
<dbReference type="GO" id="GO:0009002">
    <property type="term" value="F:serine-type D-Ala-D-Ala carboxypeptidase activity"/>
    <property type="evidence" value="ECO:0007669"/>
    <property type="project" value="UniProtKB-EC"/>
</dbReference>
<evidence type="ECO:0000256" key="5">
    <source>
        <dbReference type="ARBA" id="ARBA00022984"/>
    </source>
</evidence>
<name>A0ABT9XDR7_9BACL</name>
<evidence type="ECO:0000256" key="6">
    <source>
        <dbReference type="ARBA" id="ARBA00023316"/>
    </source>
</evidence>